<name>A0ABD5S3N9_9EURY</name>
<evidence type="ECO:0000259" key="1">
    <source>
        <dbReference type="Pfam" id="PF07859"/>
    </source>
</evidence>
<dbReference type="SUPFAM" id="SSF53474">
    <property type="entry name" value="alpha/beta-Hydrolases"/>
    <property type="match status" value="1"/>
</dbReference>
<dbReference type="AlphaFoldDB" id="A0ABD5S3N9"/>
<evidence type="ECO:0000313" key="2">
    <source>
        <dbReference type="EMBL" id="MFC6725623.1"/>
    </source>
</evidence>
<dbReference type="Pfam" id="PF07859">
    <property type="entry name" value="Abhydrolase_3"/>
    <property type="match status" value="1"/>
</dbReference>
<dbReference type="GO" id="GO:0016787">
    <property type="term" value="F:hydrolase activity"/>
    <property type="evidence" value="ECO:0007669"/>
    <property type="project" value="UniProtKB-KW"/>
</dbReference>
<dbReference type="InterPro" id="IPR029058">
    <property type="entry name" value="AB_hydrolase_fold"/>
</dbReference>
<gene>
    <name evidence="2" type="ORF">ACFQE1_14860</name>
</gene>
<evidence type="ECO:0000313" key="3">
    <source>
        <dbReference type="Proteomes" id="UP001596328"/>
    </source>
</evidence>
<dbReference type="InterPro" id="IPR013094">
    <property type="entry name" value="AB_hydrolase_3"/>
</dbReference>
<comment type="caution">
    <text evidence="2">The sequence shown here is derived from an EMBL/GenBank/DDBJ whole genome shotgun (WGS) entry which is preliminary data.</text>
</comment>
<dbReference type="Proteomes" id="UP001596328">
    <property type="component" value="Unassembled WGS sequence"/>
</dbReference>
<feature type="non-terminal residue" evidence="2">
    <location>
        <position position="1"/>
    </location>
</feature>
<proteinExistence type="predicted"/>
<keyword evidence="2" id="KW-0378">Hydrolase</keyword>
<feature type="domain" description="Alpha/beta hydrolase fold-3" evidence="1">
    <location>
        <begin position="1"/>
        <end position="85"/>
    </location>
</feature>
<reference evidence="2 3" key="1">
    <citation type="journal article" date="2019" name="Int. J. Syst. Evol. Microbiol.">
        <title>The Global Catalogue of Microorganisms (GCM) 10K type strain sequencing project: providing services to taxonomists for standard genome sequencing and annotation.</title>
        <authorList>
            <consortium name="The Broad Institute Genomics Platform"/>
            <consortium name="The Broad Institute Genome Sequencing Center for Infectious Disease"/>
            <person name="Wu L."/>
            <person name="Ma J."/>
        </authorList>
    </citation>
    <scope>NUCLEOTIDE SEQUENCE [LARGE SCALE GENOMIC DNA]</scope>
    <source>
        <strain evidence="2 3">NBRC 111368</strain>
    </source>
</reference>
<sequence length="93" mass="10270">NLAAVAALMAAERDGPELAYQALVYPAVGIEEDQDSVRENAGIVLSEADMEWFERCYYRNGIHRRNPYADPSNAGDLSGVAPATVDRHEILHR</sequence>
<protein>
    <submittedName>
        <fullName evidence="2">Alpha/beta hydrolase fold domain-containing protein</fullName>
    </submittedName>
</protein>
<dbReference type="EMBL" id="JBHSWU010000619">
    <property type="protein sequence ID" value="MFC6725623.1"/>
    <property type="molecule type" value="Genomic_DNA"/>
</dbReference>
<accession>A0ABD5S3N9</accession>
<organism evidence="2 3">
    <name type="scientific">Halobium palmae</name>
    <dbReference type="NCBI Taxonomy" id="1776492"/>
    <lineage>
        <taxon>Archaea</taxon>
        <taxon>Methanobacteriati</taxon>
        <taxon>Methanobacteriota</taxon>
        <taxon>Stenosarchaea group</taxon>
        <taxon>Halobacteria</taxon>
        <taxon>Halobacteriales</taxon>
        <taxon>Haloferacaceae</taxon>
        <taxon>Halobium</taxon>
    </lineage>
</organism>
<dbReference type="Gene3D" id="3.40.50.1820">
    <property type="entry name" value="alpha/beta hydrolase"/>
    <property type="match status" value="1"/>
</dbReference>
<keyword evidence="3" id="KW-1185">Reference proteome</keyword>